<dbReference type="Proteomes" id="UP000828941">
    <property type="component" value="Chromosome 4"/>
</dbReference>
<sequence>MKKVVLKVELHDERTKTKAMKIVSGISGVESVSVDMKEKKLTLTGNIDAVNIVGKLRKLCHTEILSVGPAKEPEKKKEPNKAEKKNPDQNQKQNEKPNGDLNDLQKAYLAAYYNHMRERPEYYYARSAEEDPNTCVIC</sequence>
<proteinExistence type="predicted"/>
<keyword evidence="2" id="KW-1185">Reference proteome</keyword>
<comment type="caution">
    <text evidence="1">The sequence shown here is derived from an EMBL/GenBank/DDBJ whole genome shotgun (WGS) entry which is preliminary data.</text>
</comment>
<evidence type="ECO:0000313" key="2">
    <source>
        <dbReference type="Proteomes" id="UP000828941"/>
    </source>
</evidence>
<protein>
    <submittedName>
        <fullName evidence="1">Uncharacterized protein</fullName>
    </submittedName>
</protein>
<accession>A0ACB9PGC5</accession>
<organism evidence="1 2">
    <name type="scientific">Bauhinia variegata</name>
    <name type="common">Purple orchid tree</name>
    <name type="synonym">Phanera variegata</name>
    <dbReference type="NCBI Taxonomy" id="167791"/>
    <lineage>
        <taxon>Eukaryota</taxon>
        <taxon>Viridiplantae</taxon>
        <taxon>Streptophyta</taxon>
        <taxon>Embryophyta</taxon>
        <taxon>Tracheophyta</taxon>
        <taxon>Spermatophyta</taxon>
        <taxon>Magnoliopsida</taxon>
        <taxon>eudicotyledons</taxon>
        <taxon>Gunneridae</taxon>
        <taxon>Pentapetalae</taxon>
        <taxon>rosids</taxon>
        <taxon>fabids</taxon>
        <taxon>Fabales</taxon>
        <taxon>Fabaceae</taxon>
        <taxon>Cercidoideae</taxon>
        <taxon>Cercideae</taxon>
        <taxon>Bauhiniinae</taxon>
        <taxon>Bauhinia</taxon>
    </lineage>
</organism>
<dbReference type="EMBL" id="CM039429">
    <property type="protein sequence ID" value="KAI4347593.1"/>
    <property type="molecule type" value="Genomic_DNA"/>
</dbReference>
<reference evidence="1 2" key="1">
    <citation type="journal article" date="2022" name="DNA Res.">
        <title>Chromosomal-level genome assembly of the orchid tree Bauhinia variegata (Leguminosae; Cercidoideae) supports the allotetraploid origin hypothesis of Bauhinia.</title>
        <authorList>
            <person name="Zhong Y."/>
            <person name="Chen Y."/>
            <person name="Zheng D."/>
            <person name="Pang J."/>
            <person name="Liu Y."/>
            <person name="Luo S."/>
            <person name="Meng S."/>
            <person name="Qian L."/>
            <person name="Wei D."/>
            <person name="Dai S."/>
            <person name="Zhou R."/>
        </authorList>
    </citation>
    <scope>NUCLEOTIDE SEQUENCE [LARGE SCALE GENOMIC DNA]</scope>
    <source>
        <strain evidence="1">BV-YZ2020</strain>
    </source>
</reference>
<evidence type="ECO:0000313" key="1">
    <source>
        <dbReference type="EMBL" id="KAI4347593.1"/>
    </source>
</evidence>
<gene>
    <name evidence="1" type="ORF">L6164_008394</name>
</gene>
<name>A0ACB9PGC5_BAUVA</name>